<accession>A0ABN8SNI7</accession>
<evidence type="ECO:0000313" key="2">
    <source>
        <dbReference type="Proteomes" id="UP001159427"/>
    </source>
</evidence>
<sequence length="155" mass="18119">MYKYKQDEDEQLQRLRKALPKNSFWSDRVRPSKKIEQTWKILDTEFGNQMKLTDTLLNKIANLKPIKDDSNSLSRYAARTLSFVNNMEQNGCAVTSTSEAPFVMSQFLSKLDANDYIEFGREMLRMGKEENALNLIDWLNKEASLRSQLLKSKRE</sequence>
<dbReference type="Proteomes" id="UP001159427">
    <property type="component" value="Unassembled WGS sequence"/>
</dbReference>
<reference evidence="1 2" key="1">
    <citation type="submission" date="2022-05" db="EMBL/GenBank/DDBJ databases">
        <authorList>
            <consortium name="Genoscope - CEA"/>
            <person name="William W."/>
        </authorList>
    </citation>
    <scope>NUCLEOTIDE SEQUENCE [LARGE SCALE GENOMIC DNA]</scope>
</reference>
<dbReference type="EMBL" id="CALNXI010002937">
    <property type="protein sequence ID" value="CAH3191497.1"/>
    <property type="molecule type" value="Genomic_DNA"/>
</dbReference>
<comment type="caution">
    <text evidence="1">The sequence shown here is derived from an EMBL/GenBank/DDBJ whole genome shotgun (WGS) entry which is preliminary data.</text>
</comment>
<name>A0ABN8SNI7_9CNID</name>
<protein>
    <submittedName>
        <fullName evidence="1">Uncharacterized protein</fullName>
    </submittedName>
</protein>
<keyword evidence="2" id="KW-1185">Reference proteome</keyword>
<gene>
    <name evidence="1" type="ORF">PEVE_00021972</name>
</gene>
<evidence type="ECO:0000313" key="1">
    <source>
        <dbReference type="EMBL" id="CAH3191497.1"/>
    </source>
</evidence>
<organism evidence="1 2">
    <name type="scientific">Porites evermanni</name>
    <dbReference type="NCBI Taxonomy" id="104178"/>
    <lineage>
        <taxon>Eukaryota</taxon>
        <taxon>Metazoa</taxon>
        <taxon>Cnidaria</taxon>
        <taxon>Anthozoa</taxon>
        <taxon>Hexacorallia</taxon>
        <taxon>Scleractinia</taxon>
        <taxon>Fungiina</taxon>
        <taxon>Poritidae</taxon>
        <taxon>Porites</taxon>
    </lineage>
</organism>
<proteinExistence type="predicted"/>